<protein>
    <submittedName>
        <fullName evidence="2">Metallo-beta-lactamase L1</fullName>
        <ecNumber evidence="2">3.5.2.6</ecNumber>
    </submittedName>
</protein>
<sequence>MPDVQKLEPGLVRIVAPNPSPMTERGTNTYLLGDPQAVAVIDPGPAHDDHLAAILSAIGDRDVTQILVTHAHLDHSPIAARLSRHTGAPILAYGDARAGRPERMEGLTDLGGGEGVDANFVPDRQLADGEVIETPAGPVEAMWTPGHFGNHLAFLWTGAAFSGDLVMGWASTFISPPDGDVGAFLDSCRRLNERAPRRLYPGHGAPVEDPPARIDWLIAHRKAREAQVLDALCEAPGTPASLAARIYADIPPAMLPAATRNVLAHLIDLTARGHVRHHGAAGSDTTFHL</sequence>
<name>A0A1Y5R9H2_9RHOB</name>
<dbReference type="EC" id="3.5.2.6" evidence="2"/>
<dbReference type="GO" id="GO:0008800">
    <property type="term" value="F:beta-lactamase activity"/>
    <property type="evidence" value="ECO:0007669"/>
    <property type="project" value="UniProtKB-EC"/>
</dbReference>
<evidence type="ECO:0000313" key="2">
    <source>
        <dbReference type="EMBL" id="SLN12246.1"/>
    </source>
</evidence>
<dbReference type="Pfam" id="PF17778">
    <property type="entry name" value="WHD_BLACT"/>
    <property type="match status" value="1"/>
</dbReference>
<dbReference type="PANTHER" id="PTHR23131">
    <property type="entry name" value="ENDORIBONUCLEASE LACTB2"/>
    <property type="match status" value="1"/>
</dbReference>
<dbReference type="InterPro" id="IPR050662">
    <property type="entry name" value="Sec-metab_biosynth-thioest"/>
</dbReference>
<dbReference type="AlphaFoldDB" id="A0A1Y5R9H2"/>
<evidence type="ECO:0000259" key="1">
    <source>
        <dbReference type="SMART" id="SM00849"/>
    </source>
</evidence>
<keyword evidence="3" id="KW-1185">Reference proteome</keyword>
<dbReference type="EMBL" id="FWFV01000001">
    <property type="protein sequence ID" value="SLN12246.1"/>
    <property type="molecule type" value="Genomic_DNA"/>
</dbReference>
<feature type="domain" description="Metallo-beta-lactamase" evidence="1">
    <location>
        <begin position="26"/>
        <end position="203"/>
    </location>
</feature>
<dbReference type="PANTHER" id="PTHR23131:SF0">
    <property type="entry name" value="ENDORIBONUCLEASE LACTB2"/>
    <property type="match status" value="1"/>
</dbReference>
<dbReference type="InterPro" id="IPR036866">
    <property type="entry name" value="RibonucZ/Hydroxyglut_hydro"/>
</dbReference>
<accession>A0A1Y5R9H2</accession>
<dbReference type="Pfam" id="PF00753">
    <property type="entry name" value="Lactamase_B"/>
    <property type="match status" value="1"/>
</dbReference>
<dbReference type="OrthoDB" id="9788263at2"/>
<dbReference type="STRING" id="315423.SAMN04488020_101147"/>
<dbReference type="Proteomes" id="UP000193870">
    <property type="component" value="Unassembled WGS sequence"/>
</dbReference>
<dbReference type="Gene3D" id="1.10.10.10">
    <property type="entry name" value="Winged helix-like DNA-binding domain superfamily/Winged helix DNA-binding domain"/>
    <property type="match status" value="1"/>
</dbReference>
<organism evidence="2 3">
    <name type="scientific">Palleronia marisminoris</name>
    <dbReference type="NCBI Taxonomy" id="315423"/>
    <lineage>
        <taxon>Bacteria</taxon>
        <taxon>Pseudomonadati</taxon>
        <taxon>Pseudomonadota</taxon>
        <taxon>Alphaproteobacteria</taxon>
        <taxon>Rhodobacterales</taxon>
        <taxon>Roseobacteraceae</taxon>
        <taxon>Palleronia</taxon>
    </lineage>
</organism>
<dbReference type="RefSeq" id="WP_090928581.1">
    <property type="nucleotide sequence ID" value="NZ_FOPF01000001.1"/>
</dbReference>
<dbReference type="InterPro" id="IPR001279">
    <property type="entry name" value="Metallo-B-lactamas"/>
</dbReference>
<gene>
    <name evidence="2" type="ORF">PAM7066_00149</name>
</gene>
<proteinExistence type="predicted"/>
<dbReference type="Gene3D" id="3.60.15.10">
    <property type="entry name" value="Ribonuclease Z/Hydroxyacylglutathione hydrolase-like"/>
    <property type="match status" value="1"/>
</dbReference>
<reference evidence="2 3" key="1">
    <citation type="submission" date="2017-03" db="EMBL/GenBank/DDBJ databases">
        <authorList>
            <person name="Afonso C.L."/>
            <person name="Miller P.J."/>
            <person name="Scott M.A."/>
            <person name="Spackman E."/>
            <person name="Goraichik I."/>
            <person name="Dimitrov K.M."/>
            <person name="Suarez D.L."/>
            <person name="Swayne D.E."/>
        </authorList>
    </citation>
    <scope>NUCLEOTIDE SEQUENCE [LARGE SCALE GENOMIC DNA]</scope>
    <source>
        <strain evidence="2 3">CECT 7066</strain>
    </source>
</reference>
<dbReference type="SUPFAM" id="SSF56281">
    <property type="entry name" value="Metallo-hydrolase/oxidoreductase"/>
    <property type="match status" value="1"/>
</dbReference>
<dbReference type="CDD" id="cd16278">
    <property type="entry name" value="metallo-hydrolase-like_MBL-fold"/>
    <property type="match status" value="1"/>
</dbReference>
<dbReference type="InterPro" id="IPR036388">
    <property type="entry name" value="WH-like_DNA-bd_sf"/>
</dbReference>
<keyword evidence="2" id="KW-0378">Hydrolase</keyword>
<dbReference type="InterPro" id="IPR041516">
    <property type="entry name" value="LACTB2_WH"/>
</dbReference>
<dbReference type="SMART" id="SM00849">
    <property type="entry name" value="Lactamase_B"/>
    <property type="match status" value="1"/>
</dbReference>
<evidence type="ECO:0000313" key="3">
    <source>
        <dbReference type="Proteomes" id="UP000193870"/>
    </source>
</evidence>